<name>A0A0T5XAH6_9BACT</name>
<gene>
    <name evidence="1" type="ORF">HMPREF1705_02605</name>
</gene>
<evidence type="ECO:0000313" key="2">
    <source>
        <dbReference type="Proteomes" id="UP000005273"/>
    </source>
</evidence>
<accession>A0A0T5XAH6</accession>
<sequence length="188" mass="21565">MTALEPEKQETVSLEKAKEQVAKACRRIAMLHIAYARTLVEELGPEEGKRLAMRAIKTYGKQVGASARKRVEAQGLENTPENYVEDLPEFGLYEELEKIETGEGLIRRLKGCEMGKLWRELGEEELGRIYCYIDSAKSMAFNPDWVLVHKTCMPDGDPHCDLCYRRTTEEEKSNFLKDDTDFENLDKP</sequence>
<reference evidence="2" key="1">
    <citation type="submission" date="2012-09" db="EMBL/GenBank/DDBJ databases">
        <authorList>
            <person name="Weinstock G."/>
            <person name="Sodergren E."/>
            <person name="Clifton S."/>
            <person name="Fulton L."/>
            <person name="Fulton B."/>
            <person name="Courtney L."/>
            <person name="Fronick C."/>
            <person name="Harrison M."/>
            <person name="Strong C."/>
            <person name="Farmer C."/>
            <person name="Delehaunty K."/>
            <person name="Markovic C."/>
            <person name="Hall O."/>
            <person name="Minx P."/>
            <person name="Tomlinson C."/>
            <person name="Mitreva M."/>
            <person name="Nelson J."/>
            <person name="Hou S."/>
            <person name="Wollam A."/>
            <person name="Pepin K.H."/>
            <person name="Johnson M."/>
            <person name="Bhonagiri V."/>
            <person name="Nash W.E."/>
            <person name="Suruliraj S."/>
            <person name="Warren W."/>
            <person name="Chinwalla A."/>
            <person name="Mardis E.R."/>
            <person name="Wilson R.K."/>
        </authorList>
    </citation>
    <scope>NUCLEOTIDE SEQUENCE [LARGE SCALE GENOMIC DNA]</scope>
    <source>
        <strain evidence="2">OS1</strain>
    </source>
</reference>
<dbReference type="AlphaFoldDB" id="A0A0T5XAH6"/>
<dbReference type="eggNOG" id="ENOG5033BQG">
    <property type="taxonomic scope" value="Bacteria"/>
</dbReference>
<comment type="caution">
    <text evidence="1">The sequence shown here is derived from an EMBL/GenBank/DDBJ whole genome shotgun (WGS) entry which is preliminary data.</text>
</comment>
<dbReference type="Pfam" id="PF14196">
    <property type="entry name" value="ATC_hydrolase"/>
    <property type="match status" value="1"/>
</dbReference>
<keyword evidence="2" id="KW-1185">Reference proteome</keyword>
<dbReference type="STRING" id="592015.HMPREF1705_02605"/>
<evidence type="ECO:0000313" key="1">
    <source>
        <dbReference type="EMBL" id="KRT35379.1"/>
    </source>
</evidence>
<dbReference type="Proteomes" id="UP000005273">
    <property type="component" value="Unassembled WGS sequence"/>
</dbReference>
<protein>
    <recommendedName>
        <fullName evidence="3">L-2-amino-thiazoline-4-carboxylic acid hydrolase</fullName>
    </recommendedName>
</protein>
<dbReference type="EMBL" id="ACJX03000001">
    <property type="protein sequence ID" value="KRT35379.1"/>
    <property type="molecule type" value="Genomic_DNA"/>
</dbReference>
<evidence type="ECO:0008006" key="3">
    <source>
        <dbReference type="Google" id="ProtNLM"/>
    </source>
</evidence>
<proteinExistence type="predicted"/>
<organism evidence="1 2">
    <name type="scientific">Acetomicrobium hydrogeniformans ATCC BAA-1850</name>
    <dbReference type="NCBI Taxonomy" id="592015"/>
    <lineage>
        <taxon>Bacteria</taxon>
        <taxon>Thermotogati</taxon>
        <taxon>Synergistota</taxon>
        <taxon>Synergistia</taxon>
        <taxon>Synergistales</taxon>
        <taxon>Acetomicrobiaceae</taxon>
        <taxon>Acetomicrobium</taxon>
    </lineage>
</organism>
<dbReference type="InterPro" id="IPR026002">
    <property type="entry name" value="ATC_hydrolase-like"/>
</dbReference>